<dbReference type="PROSITE" id="PS50089">
    <property type="entry name" value="ZF_RING_2"/>
    <property type="match status" value="1"/>
</dbReference>
<keyword evidence="1 3" id="KW-0863">Zinc-finger</keyword>
<keyword evidence="8" id="KW-1185">Reference proteome</keyword>
<sequence>MSYRQRSSTKRKSIHENPLPAANEPSSINDSMSTSSKRQKVVTEKRLRRYRATMTVATRDRIERALNQRLYLLAISKSADDSIYREYKVLGQTANVYTVAITHIPSCTCPDYGKGNLCKHIIFVLHRVLKVSRASPLIYQQALLTIELHDIFSKADSQNNDSSILAEQPILEAYHAKTGDPGVILTIKDVEQKPIGADDECPICFESLLGEETNIIFCSRSCGNNIHKNCFDKWRQAKSSMNESVTCPFCRVEWKNAIEKHENSQGYLNLAAYATTDHYEDDDDDDDDDDENTEDWMFYNYW</sequence>
<dbReference type="SUPFAM" id="SSF57850">
    <property type="entry name" value="RING/U-box"/>
    <property type="match status" value="1"/>
</dbReference>
<dbReference type="Pfam" id="PF13639">
    <property type="entry name" value="zf-RING_2"/>
    <property type="match status" value="1"/>
</dbReference>
<dbReference type="PANTHER" id="PTHR21540">
    <property type="entry name" value="RING FINGER AND SWIM DOMAIN-CONTAINING PROTEIN 2"/>
    <property type="match status" value="1"/>
</dbReference>
<keyword evidence="2" id="KW-0862">Zinc</keyword>
<dbReference type="SMART" id="SM00184">
    <property type="entry name" value="RING"/>
    <property type="match status" value="1"/>
</dbReference>
<dbReference type="InterPro" id="IPR001841">
    <property type="entry name" value="Znf_RING"/>
</dbReference>
<feature type="compositionally biased region" description="Polar residues" evidence="4">
    <location>
        <begin position="24"/>
        <end position="36"/>
    </location>
</feature>
<feature type="domain" description="RING-type" evidence="5">
    <location>
        <begin position="201"/>
        <end position="251"/>
    </location>
</feature>
<dbReference type="EMBL" id="CAJNOR010000815">
    <property type="protein sequence ID" value="CAF1013597.1"/>
    <property type="molecule type" value="Genomic_DNA"/>
</dbReference>
<reference evidence="7" key="1">
    <citation type="submission" date="2021-02" db="EMBL/GenBank/DDBJ databases">
        <authorList>
            <person name="Nowell W R."/>
        </authorList>
    </citation>
    <scope>NUCLEOTIDE SEQUENCE</scope>
</reference>
<evidence type="ECO:0000256" key="1">
    <source>
        <dbReference type="ARBA" id="ARBA00022771"/>
    </source>
</evidence>
<keyword evidence="1 3" id="KW-0479">Metal-binding</keyword>
<feature type="domain" description="SWIM-type" evidence="6">
    <location>
        <begin position="97"/>
        <end position="129"/>
    </location>
</feature>
<dbReference type="Proteomes" id="UP000663828">
    <property type="component" value="Unassembled WGS sequence"/>
</dbReference>
<dbReference type="Pfam" id="PF04434">
    <property type="entry name" value="SWIM"/>
    <property type="match status" value="1"/>
</dbReference>
<evidence type="ECO:0000313" key="8">
    <source>
        <dbReference type="Proteomes" id="UP000663828"/>
    </source>
</evidence>
<evidence type="ECO:0000259" key="5">
    <source>
        <dbReference type="PROSITE" id="PS50089"/>
    </source>
</evidence>
<feature type="region of interest" description="Disordered" evidence="4">
    <location>
        <begin position="1"/>
        <end position="42"/>
    </location>
</feature>
<evidence type="ECO:0000256" key="4">
    <source>
        <dbReference type="SAM" id="MobiDB-lite"/>
    </source>
</evidence>
<dbReference type="Gene3D" id="3.30.40.10">
    <property type="entry name" value="Zinc/RING finger domain, C3HC4 (zinc finger)"/>
    <property type="match status" value="1"/>
</dbReference>
<dbReference type="InterPro" id="IPR013083">
    <property type="entry name" value="Znf_RING/FYVE/PHD"/>
</dbReference>
<dbReference type="GO" id="GO:0008270">
    <property type="term" value="F:zinc ion binding"/>
    <property type="evidence" value="ECO:0007669"/>
    <property type="project" value="UniProtKB-KW"/>
</dbReference>
<dbReference type="PROSITE" id="PS50966">
    <property type="entry name" value="ZF_SWIM"/>
    <property type="match status" value="1"/>
</dbReference>
<proteinExistence type="predicted"/>
<dbReference type="PANTHER" id="PTHR21540:SF0">
    <property type="entry name" value="PHD FAMILY PROTEIN"/>
    <property type="match status" value="1"/>
</dbReference>
<dbReference type="InterPro" id="IPR039903">
    <property type="entry name" value="Zswim2"/>
</dbReference>
<gene>
    <name evidence="7" type="ORF">XAT740_LOCUS13853</name>
</gene>
<protein>
    <submittedName>
        <fullName evidence="7">Uncharacterized protein</fullName>
    </submittedName>
</protein>
<dbReference type="InterPro" id="IPR007527">
    <property type="entry name" value="Znf_SWIM"/>
</dbReference>
<evidence type="ECO:0000259" key="6">
    <source>
        <dbReference type="PROSITE" id="PS50966"/>
    </source>
</evidence>
<dbReference type="GO" id="GO:0061630">
    <property type="term" value="F:ubiquitin protein ligase activity"/>
    <property type="evidence" value="ECO:0007669"/>
    <property type="project" value="InterPro"/>
</dbReference>
<dbReference type="CDD" id="cd16494">
    <property type="entry name" value="RING-CH-C4HC3_ZSWM2"/>
    <property type="match status" value="1"/>
</dbReference>
<evidence type="ECO:0000256" key="3">
    <source>
        <dbReference type="PROSITE-ProRule" id="PRU00175"/>
    </source>
</evidence>
<organism evidence="7 8">
    <name type="scientific">Adineta ricciae</name>
    <name type="common">Rotifer</name>
    <dbReference type="NCBI Taxonomy" id="249248"/>
    <lineage>
        <taxon>Eukaryota</taxon>
        <taxon>Metazoa</taxon>
        <taxon>Spiralia</taxon>
        <taxon>Gnathifera</taxon>
        <taxon>Rotifera</taxon>
        <taxon>Eurotatoria</taxon>
        <taxon>Bdelloidea</taxon>
        <taxon>Adinetida</taxon>
        <taxon>Adinetidae</taxon>
        <taxon>Adineta</taxon>
    </lineage>
</organism>
<evidence type="ECO:0000313" key="7">
    <source>
        <dbReference type="EMBL" id="CAF1013597.1"/>
    </source>
</evidence>
<evidence type="ECO:0000256" key="2">
    <source>
        <dbReference type="ARBA" id="ARBA00022833"/>
    </source>
</evidence>
<dbReference type="AlphaFoldDB" id="A0A814HPF8"/>
<accession>A0A814HPF8</accession>
<name>A0A814HPF8_ADIRI</name>
<comment type="caution">
    <text evidence="7">The sequence shown here is derived from an EMBL/GenBank/DDBJ whole genome shotgun (WGS) entry which is preliminary data.</text>
</comment>